<feature type="compositionally biased region" description="Gly residues" evidence="1">
    <location>
        <begin position="311"/>
        <end position="330"/>
    </location>
</feature>
<dbReference type="OrthoDB" id="9111418at2"/>
<evidence type="ECO:0000313" key="3">
    <source>
        <dbReference type="EMBL" id="KWX01975.1"/>
    </source>
</evidence>
<organism evidence="3 4">
    <name type="scientific">Carbonactinospora thermoautotrophica</name>
    <dbReference type="NCBI Taxonomy" id="1469144"/>
    <lineage>
        <taxon>Bacteria</taxon>
        <taxon>Bacillati</taxon>
        <taxon>Actinomycetota</taxon>
        <taxon>Actinomycetes</taxon>
        <taxon>Kitasatosporales</taxon>
        <taxon>Carbonactinosporaceae</taxon>
        <taxon>Carbonactinospora</taxon>
    </lineage>
</organism>
<feature type="region of interest" description="Disordered" evidence="1">
    <location>
        <begin position="309"/>
        <end position="330"/>
    </location>
</feature>
<name>A0A132MVP4_9ACTN</name>
<evidence type="ECO:0000259" key="2">
    <source>
        <dbReference type="Pfam" id="PF25547"/>
    </source>
</evidence>
<evidence type="ECO:0000313" key="4">
    <source>
        <dbReference type="Proteomes" id="UP000070188"/>
    </source>
</evidence>
<dbReference type="InterPro" id="IPR025968">
    <property type="entry name" value="YwqJ_deaminase"/>
</dbReference>
<dbReference type="AlphaFoldDB" id="A0A132MVP4"/>
<dbReference type="PATRIC" id="fig|1469144.10.peg.3246"/>
<accession>A0A132MVP4</accession>
<keyword evidence="4" id="KW-1185">Reference proteome</keyword>
<feature type="compositionally biased region" description="Pro residues" evidence="1">
    <location>
        <begin position="497"/>
        <end position="509"/>
    </location>
</feature>
<comment type="caution">
    <text evidence="3">The sequence shown here is derived from an EMBL/GenBank/DDBJ whole genome shotgun (WGS) entry which is preliminary data.</text>
</comment>
<dbReference type="RefSeq" id="WP_066888776.1">
    <property type="nucleotide sequence ID" value="NZ_JYIJ01000018.1"/>
</dbReference>
<protein>
    <recommendedName>
        <fullName evidence="2">Outer membrane channel protein CpnT-like N-terminal domain-containing protein</fullName>
    </recommendedName>
</protein>
<dbReference type="Pfam" id="PF25547">
    <property type="entry name" value="WXG100_2"/>
    <property type="match status" value="1"/>
</dbReference>
<feature type="compositionally biased region" description="Low complexity" evidence="1">
    <location>
        <begin position="538"/>
        <end position="568"/>
    </location>
</feature>
<dbReference type="EMBL" id="LAXD01000001">
    <property type="protein sequence ID" value="KWX01975.1"/>
    <property type="molecule type" value="Genomic_DNA"/>
</dbReference>
<dbReference type="Pfam" id="PF14431">
    <property type="entry name" value="YwqJ-deaminase"/>
    <property type="match status" value="1"/>
</dbReference>
<feature type="region of interest" description="Disordered" evidence="1">
    <location>
        <begin position="346"/>
        <end position="447"/>
    </location>
</feature>
<feature type="region of interest" description="Disordered" evidence="1">
    <location>
        <begin position="475"/>
        <end position="568"/>
    </location>
</feature>
<gene>
    <name evidence="3" type="ORF">LI90_3010</name>
</gene>
<reference evidence="4" key="1">
    <citation type="submission" date="2015-04" db="EMBL/GenBank/DDBJ databases">
        <title>Physiological reanalysis, assessment of diazotrophy, and genome sequences of multiple isolates of Streptomyces thermoautotrophicus.</title>
        <authorList>
            <person name="MacKellar D.C."/>
            <person name="Lieber L."/>
            <person name="Norman J."/>
            <person name="Bolger A."/>
            <person name="Tobin C."/>
            <person name="Murray J.W."/>
            <person name="Chang R."/>
            <person name="Ford T."/>
            <person name="Nguyen P.Q."/>
            <person name="Woodward J."/>
            <person name="Permingeat H."/>
            <person name="Joshi N.S."/>
            <person name="Silver P.A."/>
            <person name="Usadel B."/>
            <person name="Rutherford A.W."/>
            <person name="Friesen M."/>
            <person name="Prell J."/>
        </authorList>
    </citation>
    <scope>NUCLEOTIDE SEQUENCE [LARGE SCALE GENOMIC DNA]</scope>
    <source>
        <strain evidence="4">H1</strain>
    </source>
</reference>
<feature type="compositionally biased region" description="Gly residues" evidence="1">
    <location>
        <begin position="406"/>
        <end position="425"/>
    </location>
</feature>
<proteinExistence type="predicted"/>
<dbReference type="STRING" id="1469144.LI90_3010"/>
<dbReference type="InterPro" id="IPR057746">
    <property type="entry name" value="CpnT-like_N"/>
</dbReference>
<feature type="domain" description="Outer membrane channel protein CpnT-like N-terminal" evidence="2">
    <location>
        <begin position="14"/>
        <end position="111"/>
    </location>
</feature>
<evidence type="ECO:0000256" key="1">
    <source>
        <dbReference type="SAM" id="MobiDB-lite"/>
    </source>
</evidence>
<sequence length="794" mass="80294">MTIQPSRALTQLFGAGFPWPRADEEKLEELARYWRRAADRIEEAAEPAGRAARDITYHNEGAAIERFAEFYRRYENGANGHVYDVVEACRRLGDLLDRFADRVRETKRRINDKARETEHRLTVNRAVGAQGAVGVAADLLQDLTRDITEAVNDLTHQVREVVREVHTDAFAALDQVDESLIPQAVQTQSGGGTLVQWGLGAPPVDLHGNPVPGATSGPASQLLPVAGSDGLFYDPQTGQYWDAVTGKYLVQDRKTGQWLLTDGTPYPGEVPAVPPSAGPPVSTGGRPDDAPLNRDRLLETVQAGVTDTVGIGAGRSDGHHGGGGHLGGDSGRSSIIGALVTVPAQPAGGGGASGVSHISSELSGGVRPRGPDLGSGGWSGGSPDPVSGPVGDDLSGPAGTAPGSGASPGGAAPGGGPAPGGGGAVPGRPGDASGARPGGATPPGYGGVLPGLGAPGVGAGGGTGGAVPRLPAGAGIPPMVIDPQQPGRSGVIGGAPGQPPVAAPRPDLPPGGGRLPGEPPAGYVDAPHDHRDGPGTAPPVLVVPVHPVRSPGQRSGPGASPDDGPGTVAAAAEAVHGPAARPSQGPSGRGTLGYELPARPVVGDPAVALARACRDLAGGMVGVATPHGVTTRGRRRDLGPVAGALQLASGAIRTGASRKITSLDAPAPVHSLVREVLDRVARQAAEAGRAVELGHGYCAEVVLLSEQLRLLSRAWRDEGEPGEFREYATRALAGARIATRQVGDTPIHRHGQFRAPCPSCRPVLDAFGVTAVGATAGTVSEREPQLVGAARSGA</sequence>
<dbReference type="Proteomes" id="UP000070188">
    <property type="component" value="Unassembled WGS sequence"/>
</dbReference>
<feature type="compositionally biased region" description="Low complexity" evidence="1">
    <location>
        <begin position="381"/>
        <end position="405"/>
    </location>
</feature>